<gene>
    <name evidence="3" type="primary">mtnA</name>
    <name evidence="3" type="ORF">OXIME_000237</name>
</gene>
<feature type="binding site" evidence="2">
    <location>
        <position position="89"/>
    </location>
    <ligand>
        <name>substrate</name>
    </ligand>
</feature>
<dbReference type="AlphaFoldDB" id="A0AAX4NE41"/>
<accession>A0AAX4NE41</accession>
<feature type="binding site" evidence="2">
    <location>
        <begin position="55"/>
        <end position="57"/>
    </location>
    <ligand>
        <name>substrate</name>
    </ligand>
</feature>
<comment type="catalytic activity">
    <reaction evidence="2">
        <text>5-(methylsulfanyl)-alpha-D-ribose 1-phosphate = 5-(methylsulfanyl)-D-ribulose 1-phosphate</text>
        <dbReference type="Rhea" id="RHEA:19989"/>
        <dbReference type="ChEBI" id="CHEBI:58533"/>
        <dbReference type="ChEBI" id="CHEBI:58548"/>
        <dbReference type="EC" id="5.3.1.23"/>
    </reaction>
</comment>
<dbReference type="PANTHER" id="PTHR43475:SF1">
    <property type="entry name" value="METHYLTHIORIBOSE-1-PHOSPHATE ISOMERASE"/>
    <property type="match status" value="1"/>
</dbReference>
<evidence type="ECO:0000256" key="1">
    <source>
        <dbReference type="ARBA" id="ARBA00023235"/>
    </source>
</evidence>
<name>A0AAX4NE41_9ARCH</name>
<dbReference type="NCBIfam" id="TIGR00512">
    <property type="entry name" value="salvage_mtnA"/>
    <property type="match status" value="1"/>
</dbReference>
<dbReference type="HAMAP" id="MF_01678">
    <property type="entry name" value="Salvage_MtnA"/>
    <property type="match status" value="1"/>
</dbReference>
<dbReference type="GO" id="GO:0046523">
    <property type="term" value="F:S-methyl-5-thioribose-1-phosphate isomerase activity"/>
    <property type="evidence" value="ECO:0007669"/>
    <property type="project" value="UniProtKB-UniRule"/>
</dbReference>
<dbReference type="RefSeq" id="WP_393971664.1">
    <property type="nucleotide sequence ID" value="NZ_CP133772.1"/>
</dbReference>
<dbReference type="NCBIfam" id="TIGR00524">
    <property type="entry name" value="eIF-2B_rel"/>
    <property type="match status" value="1"/>
</dbReference>
<reference evidence="3 4" key="1">
    <citation type="submission" date="2023-09" db="EMBL/GenBank/DDBJ databases">
        <authorList>
            <person name="Golyshina O.V."/>
            <person name="Lunev E.A."/>
            <person name="Bargiela R."/>
            <person name="Gaines M.C."/>
            <person name="Daum B."/>
            <person name="Bale N.J."/>
            <person name="Koenen M."/>
            <person name="Sinninghe Damst J.S."/>
            <person name="Yakimov M."/>
            <person name="Golyshin P.N."/>
        </authorList>
    </citation>
    <scope>NUCLEOTIDE SEQUENCE [LARGE SCALE GENOMIC DNA]</scope>
    <source>
        <strain evidence="3 4">M1</strain>
    </source>
</reference>
<dbReference type="EC" id="5.3.1.23" evidence="2"/>
<organism evidence="3 4">
    <name type="scientific">Oxyplasma meridianum</name>
    <dbReference type="NCBI Taxonomy" id="3073602"/>
    <lineage>
        <taxon>Archaea</taxon>
        <taxon>Methanobacteriati</taxon>
        <taxon>Thermoplasmatota</taxon>
        <taxon>Thermoplasmata</taxon>
        <taxon>Thermoplasmatales</taxon>
        <taxon>Thermoplasmataceae</taxon>
        <taxon>Oxyplasma</taxon>
    </lineage>
</organism>
<dbReference type="InterPro" id="IPR011559">
    <property type="entry name" value="Initiation_fac_2B_a/b/d"/>
</dbReference>
<evidence type="ECO:0000313" key="4">
    <source>
        <dbReference type="Proteomes" id="UP001451606"/>
    </source>
</evidence>
<comment type="similarity">
    <text evidence="2">Belongs to the EIF-2B alpha/beta/delta subunits family. MtnA subfamily.</text>
</comment>
<feature type="active site" description="Proton donor" evidence="2">
    <location>
        <position position="224"/>
    </location>
</feature>
<dbReference type="NCBIfam" id="NF004326">
    <property type="entry name" value="PRK05720.1"/>
    <property type="match status" value="1"/>
</dbReference>
<feature type="site" description="Transition state stabilizer" evidence="2">
    <location>
        <position position="144"/>
    </location>
</feature>
<evidence type="ECO:0000256" key="2">
    <source>
        <dbReference type="HAMAP-Rule" id="MF_01678"/>
    </source>
</evidence>
<dbReference type="GeneID" id="95966961"/>
<protein>
    <recommendedName>
        <fullName evidence="2">Putative methylthioribose-1-phosphate isomerase</fullName>
        <shortName evidence="2">M1Pi</shortName>
        <shortName evidence="2">MTR-1-P isomerase</shortName>
        <ecNumber evidence="2">5.3.1.23</ecNumber>
    </recommendedName>
    <alternativeName>
        <fullName evidence="2">MTNA-like protein</fullName>
        <shortName evidence="2">aMTNA</shortName>
    </alternativeName>
    <alternativeName>
        <fullName evidence="2">S-methyl-5-thioribose-1-phosphate isomerase</fullName>
    </alternativeName>
</protein>
<feature type="binding site" evidence="2">
    <location>
        <position position="183"/>
    </location>
    <ligand>
        <name>substrate</name>
    </ligand>
</feature>
<feature type="binding site" evidence="2">
    <location>
        <begin position="234"/>
        <end position="235"/>
    </location>
    <ligand>
        <name>substrate</name>
    </ligand>
</feature>
<dbReference type="Gene3D" id="1.20.120.420">
    <property type="entry name" value="translation initiation factor eif-2b, domain 1"/>
    <property type="match status" value="1"/>
</dbReference>
<keyword evidence="4" id="KW-1185">Reference proteome</keyword>
<dbReference type="Pfam" id="PF01008">
    <property type="entry name" value="IF-2B"/>
    <property type="match status" value="1"/>
</dbReference>
<comment type="function">
    <text evidence="2">Catalyzes the interconversion of methylthioribose-1-phosphate (MTR-1-P) into methylthioribulose-1-phosphate (MTRu-1-P).</text>
</comment>
<keyword evidence="2" id="KW-0486">Methionine biosynthesis</keyword>
<dbReference type="EMBL" id="CP133772">
    <property type="protein sequence ID" value="WYX99699.1"/>
    <property type="molecule type" value="Genomic_DNA"/>
</dbReference>
<keyword evidence="1 2" id="KW-0413">Isomerase</keyword>
<dbReference type="FunFam" id="3.40.50.10470:FF:000006">
    <property type="entry name" value="Methylthioribose-1-phosphate isomerase"/>
    <property type="match status" value="1"/>
</dbReference>
<dbReference type="Proteomes" id="UP001451606">
    <property type="component" value="Chromosome"/>
</dbReference>
<dbReference type="SUPFAM" id="SSF100950">
    <property type="entry name" value="NagB/RpiA/CoA transferase-like"/>
    <property type="match status" value="1"/>
</dbReference>
<dbReference type="GO" id="GO:0019509">
    <property type="term" value="P:L-methionine salvage from methylthioadenosine"/>
    <property type="evidence" value="ECO:0007669"/>
    <property type="project" value="UniProtKB-UniRule"/>
</dbReference>
<dbReference type="PANTHER" id="PTHR43475">
    <property type="entry name" value="METHYLTHIORIBOSE-1-PHOSPHATE ISOMERASE"/>
    <property type="match status" value="1"/>
</dbReference>
<dbReference type="InterPro" id="IPR000649">
    <property type="entry name" value="IF-2B-related"/>
</dbReference>
<dbReference type="KEGG" id="omr:OXIME_000237"/>
<dbReference type="InterPro" id="IPR027363">
    <property type="entry name" value="M1Pi_N"/>
</dbReference>
<proteinExistence type="inferred from homology"/>
<keyword evidence="2" id="KW-0028">Amino-acid biosynthesis</keyword>
<dbReference type="InterPro" id="IPR037171">
    <property type="entry name" value="NagB/RpiA_transferase-like"/>
</dbReference>
<dbReference type="InterPro" id="IPR042529">
    <property type="entry name" value="IF_2B-like_C"/>
</dbReference>
<evidence type="ECO:0000313" key="3">
    <source>
        <dbReference type="EMBL" id="WYX99699.1"/>
    </source>
</evidence>
<sequence>MKVNIDGEVKTLFAVWMTDEGVKLIDQRKLPEKIEIFTARSSDDIVHSIKDMLVRGAPAIGVTAAYGLAMAKKNDEDMNKAVEKISKSRPTAYDLFKAIKYMTENNFEPSAAQRYANEILGRSKKIGEYGNELIGKNSRILTHCNAGALAVLDWGTALSPMRFAHKEGKNIFVFVDETRPRLQGSKLTAWELGQEGIDHAIIADNAAGYFMKKGEIDLAIVGADRIASNGDFANKIGTYEKAVLAKENGIPFYVAAPGSTFDFNIKTGDEIPIEERNQDEVLFLNENRIGPVGSNGRNPAFDVTPNKYVTAFITEYGIFKPGDLGSMRQAMNKDLFMKI</sequence>
<dbReference type="Gene3D" id="3.40.50.10470">
    <property type="entry name" value="Translation initiation factor eif-2b, domain 2"/>
    <property type="match status" value="1"/>
</dbReference>
<dbReference type="InterPro" id="IPR005251">
    <property type="entry name" value="IF-M1Pi"/>
</dbReference>